<proteinExistence type="predicted"/>
<organism evidence="2 3">
    <name type="scientific">Astyanax mexicanus</name>
    <name type="common">Blind cave fish</name>
    <name type="synonym">Astyanax fasciatus mexicanus</name>
    <dbReference type="NCBI Taxonomy" id="7994"/>
    <lineage>
        <taxon>Eukaryota</taxon>
        <taxon>Metazoa</taxon>
        <taxon>Chordata</taxon>
        <taxon>Craniata</taxon>
        <taxon>Vertebrata</taxon>
        <taxon>Euteleostomi</taxon>
        <taxon>Actinopterygii</taxon>
        <taxon>Neopterygii</taxon>
        <taxon>Teleostei</taxon>
        <taxon>Ostariophysi</taxon>
        <taxon>Characiformes</taxon>
        <taxon>Characoidei</taxon>
        <taxon>Acestrorhamphidae</taxon>
        <taxon>Acestrorhamphinae</taxon>
        <taxon>Astyanax</taxon>
    </lineage>
</organism>
<feature type="domain" description="Nucleolar 27S pre-rRNA processing Urb2/Npa2 C-terminal" evidence="1">
    <location>
        <begin position="1312"/>
        <end position="1506"/>
    </location>
</feature>
<reference evidence="2" key="1">
    <citation type="submission" date="2025-08" db="UniProtKB">
        <authorList>
            <consortium name="Ensembl"/>
        </authorList>
    </citation>
    <scope>IDENTIFICATION</scope>
</reference>
<dbReference type="GeneID" id="103031393"/>
<dbReference type="GO" id="GO:0005730">
    <property type="term" value="C:nucleolus"/>
    <property type="evidence" value="ECO:0007669"/>
    <property type="project" value="TreeGrafter"/>
</dbReference>
<dbReference type="PANTHER" id="PTHR15682">
    <property type="entry name" value="UNHEALTHY RIBOSOME BIOGENESIS PROTEIN 2 HOMOLOG"/>
    <property type="match status" value="1"/>
</dbReference>
<dbReference type="InterPro" id="IPR018849">
    <property type="entry name" value="Urb2/Npa2_C"/>
</dbReference>
<dbReference type="InterPro" id="IPR052609">
    <property type="entry name" value="Ribosome_Biogenesis_Reg"/>
</dbReference>
<dbReference type="Pfam" id="PF10441">
    <property type="entry name" value="Urb2"/>
    <property type="match status" value="1"/>
</dbReference>
<dbReference type="Ensembl" id="ENSAMXT00005042705.1">
    <property type="protein sequence ID" value="ENSAMXP00005039220.1"/>
    <property type="gene ID" value="ENSAMXG00005018529.1"/>
</dbReference>
<gene>
    <name evidence="2" type="primary">urb2</name>
</gene>
<evidence type="ECO:0000313" key="2">
    <source>
        <dbReference type="Ensembl" id="ENSAMXP00005039220.1"/>
    </source>
</evidence>
<dbReference type="Proteomes" id="UP000694621">
    <property type="component" value="Unplaced"/>
</dbReference>
<evidence type="ECO:0000313" key="3">
    <source>
        <dbReference type="Proteomes" id="UP000694621"/>
    </source>
</evidence>
<dbReference type="KEGG" id="amex:103031393"/>
<protein>
    <recommendedName>
        <fullName evidence="1">Nucleolar 27S pre-rRNA processing Urb2/Npa2 C-terminal domain-containing protein</fullName>
    </recommendedName>
</protein>
<dbReference type="CTD" id="9816"/>
<evidence type="ECO:0000259" key="1">
    <source>
        <dbReference type="Pfam" id="PF10441"/>
    </source>
</evidence>
<sequence>MATIYTGIYQKLKSSQTPWPDKLKLARFALVSRQCLLPNKEQVLLDWTTNALSAYYNKKAEVPFKEVEGLWSYLDEFLHSQRIKHVLSKGKTITVNPAVCQIIIERIQEASSGTLSVSLSTVLSCCQGIVSSPVLSVSYTARCDVLVQLLVKVCGLACFQLSQQEECSEPLSLNVFEVLFLVLSSYLTVQKQQGNSNRVFTQVTEHLLQPLCLLRHLLSSRTWTERDDPRIRQNLNKEIRSKVDMILQSALFFDDRLPCYKKEVLPPERESSSKKGSTGNILLCPVATILSKLVHGHGVEKEALLYAVRCNSLPLLFKFALDSFGKDDDNKLVCFHIMTKFILALEFTDDLQIKETFNPEHWNIVLLSLENMLNSCLAGDIYNVAADRIHHGEVQLTFYRKVAQLLFSNAQTDKPSWYRCLKTLLALNHLILEPDLDELVSSAWVDAENTELRVKKACETLVSEVIRTYAKLRQLPRLTEEVLIVITRPAADELRPELLTEAVQKTLSQCLLDSPASQNLEICRRILEKIQSELTYVKEMRKESALKLLSLSVLLHTVVFSLKTVDDSTPVPLVRQTQSMMEQMFRLVGSLLECLEGLVSTDTLWIDKIQEVSLLLTYIWHEADFLFQNHCSKYTSPAGTSTVRPVSDTVENVLALKVSSSPLSRLLQKLLAVHRIKKHLLVSPLPVLNTDNKRHTILCESAQFVVNRQDSLINLSTDQTWDLQLCNVNNDTYSVACWFLVTTNLPLIAPYLSKEDACHIADAMLNSLLHSDLGSNSENDDMSVFLISKQLLESAVLCELPGLYSALVKSVISRVFSHVQSQCPSFSKSVQTDLSVESLAKGEHIPEVSLSMKRLKTIAEEIIKSIQSGVSVPVSPTQVESLLQLIKIASVLDPHAMSPEDYSELFLSALVLNLCAQSDENGVQSAPLNLLNELFRFMTGLLMGQNSHVFLKIVHGSALLEATMSSIFCCFSKGLFHTVDSTAWFPFLQSAQGFIQSLIQLVLSRKSSVRVTLEKFTNFLIERVAAGETMSKDLGEYEQALYVQLHLATLSTLCKEMIVVLGKNKQLDGTLLQLLEKIFFKMGPAIQDVLTGKATSVLRQSFCVDVVTVMIKSELAMASHQTLSEDISEGDGSARLSHMALYKSFGQQILKELCPAPRPFDFIFSSIHYLSAFYVAAETTKELDVKDLHFTILQCVHKLLSGILLSVSEVKELEEPIKDLLAQLMARCSQEQFHLVFLLLRDGLVASKIESGSHKETLATLTLIKLLACCPLPHTFSRKFWLTVPQILSSLVHVIRESSALPSLTSVLTVPAVETVTTLLRQGESQLSNPHHIILGLGGLHFVPLDSRSIDDYYSAFQSIHEVLYTLYLCYPLVMLKAAPTFLNCFYRLVTSIIHEGRQRTEKEKEKDSETLLKCAMLVERMYSHIGSTTEGFTDLASFIVAQYVGELQKVTLKPEIKAHLTEGIYRVLDLCSEKAIKFLNVTLHAGVKEVFNELYKNYTHYHKSKMHGEKRYAA</sequence>
<dbReference type="OMA" id="DYNHYHK"/>
<dbReference type="GO" id="GO:0042254">
    <property type="term" value="P:ribosome biogenesis"/>
    <property type="evidence" value="ECO:0007669"/>
    <property type="project" value="TreeGrafter"/>
</dbReference>
<name>A0A8B9KN51_ASTMX</name>
<accession>A0A8B9KN51</accession>
<dbReference type="PANTHER" id="PTHR15682:SF2">
    <property type="entry name" value="UNHEALTHY RIBOSOME BIOGENESIS PROTEIN 2 HOMOLOG"/>
    <property type="match status" value="1"/>
</dbReference>